<dbReference type="EMBL" id="JBBKZT010000002">
    <property type="protein sequence ID" value="MEJ8845959.1"/>
    <property type="molecule type" value="Genomic_DNA"/>
</dbReference>
<dbReference type="Gene3D" id="3.40.50.720">
    <property type="entry name" value="NAD(P)-binding Rossmann-like Domain"/>
    <property type="match status" value="1"/>
</dbReference>
<dbReference type="Proteomes" id="UP001385892">
    <property type="component" value="Unassembled WGS sequence"/>
</dbReference>
<evidence type="ECO:0000313" key="3">
    <source>
        <dbReference type="Proteomes" id="UP001385892"/>
    </source>
</evidence>
<dbReference type="RefSeq" id="WP_340341117.1">
    <property type="nucleotide sequence ID" value="NZ_JBBKZT010000002.1"/>
</dbReference>
<feature type="domain" description="Saccharopine dehydrogenase NADP binding" evidence="1">
    <location>
        <begin position="6"/>
        <end position="131"/>
    </location>
</feature>
<dbReference type="PANTHER" id="PTHR43796:SF2">
    <property type="entry name" value="CARBOXYNORSPERMIDINE SYNTHASE"/>
    <property type="match status" value="1"/>
</dbReference>
<dbReference type="PANTHER" id="PTHR43796">
    <property type="entry name" value="CARBOXYNORSPERMIDINE SYNTHASE"/>
    <property type="match status" value="1"/>
</dbReference>
<protein>
    <submittedName>
        <fullName evidence="2">Saccharopine dehydrogenase NADP-binding domain-containing protein</fullName>
    </submittedName>
</protein>
<dbReference type="SUPFAM" id="SSF51735">
    <property type="entry name" value="NAD(P)-binding Rossmann-fold domains"/>
    <property type="match status" value="1"/>
</dbReference>
<dbReference type="Pfam" id="PF03435">
    <property type="entry name" value="Sacchrp_dh_NADP"/>
    <property type="match status" value="1"/>
</dbReference>
<keyword evidence="3" id="KW-1185">Reference proteome</keyword>
<sequence length="371" mass="38795">MDRYRVLVIGGYGFFGRRLVEGLARQEGLHVTVAGRSSAQAEALVAELGPQALARLASVELDAMADSLPRLLLQLRPDLVIHTSGPFQGQDYRVALACVSAGAHYVDLADGRDFVQGIGALDASAKDAGVLVTSGASSVPALSSAVVDRLARGMREVAFIDIGISPGNKTERGLSTVAGILSYCGKPIPPSGGREVFGWSGAYRHRYPAPVGSRLLSPCDVPDLALLPGRYAGQPAVRFGAGLELPFLHHGMNLMAWLVRIGLVDDWSAYANLLKRAADLFKTWGSDAGAMHVSVIGTDDQGAAVQRHWALVATDGDGPYVPTLAASALARKLATGTLRTAGALPCMGLLSLEDFAEEAQGLKISMAGVAG</sequence>
<organism evidence="2 3">
    <name type="scientific">Variovorax rhizosphaerae</name>
    <dbReference type="NCBI Taxonomy" id="1836200"/>
    <lineage>
        <taxon>Bacteria</taxon>
        <taxon>Pseudomonadati</taxon>
        <taxon>Pseudomonadota</taxon>
        <taxon>Betaproteobacteria</taxon>
        <taxon>Burkholderiales</taxon>
        <taxon>Comamonadaceae</taxon>
        <taxon>Variovorax</taxon>
    </lineage>
</organism>
<reference evidence="2 3" key="1">
    <citation type="submission" date="2024-03" db="EMBL/GenBank/DDBJ databases">
        <title>Novel species of the genus Variovorax.</title>
        <authorList>
            <person name="Liu Q."/>
            <person name="Xin Y.-H."/>
        </authorList>
    </citation>
    <scope>NUCLEOTIDE SEQUENCE [LARGE SCALE GENOMIC DNA]</scope>
    <source>
        <strain evidence="2 3">KACC 18900</strain>
    </source>
</reference>
<dbReference type="InterPro" id="IPR005097">
    <property type="entry name" value="Sacchrp_dh_NADP-bd"/>
</dbReference>
<gene>
    <name evidence="2" type="ORF">WKW82_04850</name>
</gene>
<accession>A0ABU8WG94</accession>
<name>A0ABU8WG94_9BURK</name>
<evidence type="ECO:0000259" key="1">
    <source>
        <dbReference type="Pfam" id="PF03435"/>
    </source>
</evidence>
<proteinExistence type="predicted"/>
<dbReference type="InterPro" id="IPR036291">
    <property type="entry name" value="NAD(P)-bd_dom_sf"/>
</dbReference>
<comment type="caution">
    <text evidence="2">The sequence shown here is derived from an EMBL/GenBank/DDBJ whole genome shotgun (WGS) entry which is preliminary data.</text>
</comment>
<evidence type="ECO:0000313" key="2">
    <source>
        <dbReference type="EMBL" id="MEJ8845959.1"/>
    </source>
</evidence>